<dbReference type="Gene3D" id="1.10.30.40">
    <property type="entry name" value="Ethanolamine ammonia-lyase light chain (EutC), N-terminal domain"/>
    <property type="match status" value="1"/>
</dbReference>
<proteinExistence type="inferred from homology"/>
<dbReference type="RefSeq" id="WP_057863967.1">
    <property type="nucleotide sequence ID" value="NZ_AZEY01000020.1"/>
</dbReference>
<comment type="subunit">
    <text evidence="8">The basic unit is a heterodimer which dimerizes to form tetramers. The heterotetramers trimerize; 6 large subunits form a core ring with 6 small subunits projecting outwards.</text>
</comment>
<evidence type="ECO:0000256" key="7">
    <source>
        <dbReference type="ARBA" id="ARBA00069181"/>
    </source>
</evidence>
<feature type="binding site" evidence="8">
    <location>
        <position position="236"/>
    </location>
    <ligand>
        <name>adenosylcob(III)alamin</name>
        <dbReference type="ChEBI" id="CHEBI:18408"/>
    </ligand>
</feature>
<evidence type="ECO:0000256" key="8">
    <source>
        <dbReference type="HAMAP-Rule" id="MF_00601"/>
    </source>
</evidence>
<dbReference type="UniPathway" id="UPA00560"/>
<keyword evidence="4 8" id="KW-1283">Bacterial microcompartment</keyword>
<dbReference type="HAMAP" id="MF_00601">
    <property type="entry name" value="EutC"/>
    <property type="match status" value="1"/>
</dbReference>
<comment type="subcellular location">
    <subcellularLocation>
        <location evidence="8">Bacterial microcompartment</location>
    </subcellularLocation>
</comment>
<dbReference type="STRING" id="1423739.FC85_GL002343"/>
<evidence type="ECO:0000256" key="4">
    <source>
        <dbReference type="ARBA" id="ARBA00024446"/>
    </source>
</evidence>
<reference evidence="10 11" key="1">
    <citation type="journal article" date="2015" name="Genome Announc.">
        <title>Expanding the biotechnology potential of lactobacilli through comparative genomics of 213 strains and associated genera.</title>
        <authorList>
            <person name="Sun Z."/>
            <person name="Harris H.M."/>
            <person name="McCann A."/>
            <person name="Guo C."/>
            <person name="Argimon S."/>
            <person name="Zhang W."/>
            <person name="Yang X."/>
            <person name="Jeffery I.B."/>
            <person name="Cooney J.C."/>
            <person name="Kagawa T.F."/>
            <person name="Liu W."/>
            <person name="Song Y."/>
            <person name="Salvetti E."/>
            <person name="Wrobel A."/>
            <person name="Rasinkangas P."/>
            <person name="Parkhill J."/>
            <person name="Rea M.C."/>
            <person name="O'Sullivan O."/>
            <person name="Ritari J."/>
            <person name="Douillard F.P."/>
            <person name="Paul Ross R."/>
            <person name="Yang R."/>
            <person name="Briner A.E."/>
            <person name="Felis G.E."/>
            <person name="de Vos W.M."/>
            <person name="Barrangou R."/>
            <person name="Klaenhammer T.R."/>
            <person name="Caufield P.W."/>
            <person name="Cui Y."/>
            <person name="Zhang H."/>
            <person name="O'Toole P.W."/>
        </authorList>
    </citation>
    <scope>NUCLEOTIDE SEQUENCE [LARGE SCALE GENOMIC DNA]</scope>
    <source>
        <strain evidence="10 11">DSM 14421</strain>
    </source>
</reference>
<evidence type="ECO:0000256" key="1">
    <source>
        <dbReference type="ARBA" id="ARBA00022628"/>
    </source>
</evidence>
<keyword evidence="2 8" id="KW-0456">Lyase</keyword>
<evidence type="ECO:0000313" key="10">
    <source>
        <dbReference type="EMBL" id="KRL69122.1"/>
    </source>
</evidence>
<dbReference type="EMBL" id="AZEY01000020">
    <property type="protein sequence ID" value="KRL69122.1"/>
    <property type="molecule type" value="Genomic_DNA"/>
</dbReference>
<dbReference type="PANTHER" id="PTHR39330:SF1">
    <property type="entry name" value="ETHANOLAMINE AMMONIA-LYASE SMALL SUBUNIT"/>
    <property type="match status" value="1"/>
</dbReference>
<evidence type="ECO:0000256" key="5">
    <source>
        <dbReference type="ARBA" id="ARBA00052081"/>
    </source>
</evidence>
<sequence>MNEQDIKSMIETILTDMTSTKEADKNNVGPQTADSAPKEATQQDISGDVLDDITKIDLRKQFLVPHPHDREGYLKIKSFTPARLGMWRAGCRYKTASVLRFRADHAAAQDAVFSDVDPQLPKEMGFLETQTTCQSKDEYLTRPDHGRKFSDEMAEKIKQSVTPSPKIQMIVGDGLSSAAIEANVKDIIPAIQQGLKVYGLSFETKDVIFVKYARVGAEDQIGEITNADVVCMLVGERPGLVTAKSMSAYIAYKPTVGMPEANRTVVSNIHDGGLPAVEAGAYIAELLDKMIRLKKSGIDLKAAENAGN</sequence>
<comment type="function">
    <text evidence="8">Catalyzes the deamination of various vicinal amino-alcohols to oxo compounds. Allows this organism to utilize ethanolamine as the sole source of nitrogen and carbon in the presence of external vitamin B12.</text>
</comment>
<comment type="cofactor">
    <cofactor evidence="8">
        <name>adenosylcob(III)alamin</name>
        <dbReference type="ChEBI" id="CHEBI:18408"/>
    </cofactor>
    <text evidence="8">Binds between the large and small subunits.</text>
</comment>
<dbReference type="FunFam" id="1.10.30.40:FF:000001">
    <property type="entry name" value="Ethanolamine ammonia-lyase light chain"/>
    <property type="match status" value="1"/>
</dbReference>
<dbReference type="GO" id="GO:0031419">
    <property type="term" value="F:cobalamin binding"/>
    <property type="evidence" value="ECO:0007669"/>
    <property type="project" value="UniProtKB-UniRule"/>
</dbReference>
<evidence type="ECO:0000256" key="3">
    <source>
        <dbReference type="ARBA" id="ARBA00023285"/>
    </source>
</evidence>
<dbReference type="PATRIC" id="fig|1423739.3.peg.2436"/>
<dbReference type="PIRSF" id="PIRSF018982">
    <property type="entry name" value="EutC"/>
    <property type="match status" value="1"/>
</dbReference>
<keyword evidence="1 8" id="KW-0846">Cobalamin</keyword>
<evidence type="ECO:0000256" key="2">
    <source>
        <dbReference type="ARBA" id="ARBA00023239"/>
    </source>
</evidence>
<evidence type="ECO:0000256" key="9">
    <source>
        <dbReference type="SAM" id="MobiDB-lite"/>
    </source>
</evidence>
<dbReference type="Pfam" id="PF05985">
    <property type="entry name" value="EutC"/>
    <property type="match status" value="1"/>
</dbReference>
<dbReference type="GO" id="GO:0009350">
    <property type="term" value="C:ethanolamine ammonia-lyase complex"/>
    <property type="evidence" value="ECO:0007669"/>
    <property type="project" value="UniProtKB-UniRule"/>
</dbReference>
<dbReference type="InterPro" id="IPR042251">
    <property type="entry name" value="EutC_C"/>
</dbReference>
<dbReference type="GO" id="GO:0006520">
    <property type="term" value="P:amino acid metabolic process"/>
    <property type="evidence" value="ECO:0007669"/>
    <property type="project" value="InterPro"/>
</dbReference>
<evidence type="ECO:0000256" key="6">
    <source>
        <dbReference type="ARBA" id="ARBA00067005"/>
    </source>
</evidence>
<dbReference type="InterPro" id="IPR042255">
    <property type="entry name" value="EutC_N"/>
</dbReference>
<keyword evidence="3 8" id="KW-0170">Cobalt</keyword>
<dbReference type="FunFam" id="3.40.50.11240:FF:000001">
    <property type="entry name" value="Ethanolamine ammonia-lyase light chain"/>
    <property type="match status" value="1"/>
</dbReference>
<dbReference type="Proteomes" id="UP000052013">
    <property type="component" value="Unassembled WGS sequence"/>
</dbReference>
<dbReference type="AlphaFoldDB" id="A0A0R1SRM5"/>
<dbReference type="NCBIfam" id="NF003971">
    <property type="entry name" value="PRK05465.1"/>
    <property type="match status" value="1"/>
</dbReference>
<dbReference type="GO" id="GO:0031471">
    <property type="term" value="C:ethanolamine degradation polyhedral organelle"/>
    <property type="evidence" value="ECO:0007669"/>
    <property type="project" value="UniProtKB-UniRule"/>
</dbReference>
<comment type="similarity">
    <text evidence="8">Belongs to the EutC family.</text>
</comment>
<name>A0A0R1SRM5_9LACO</name>
<feature type="region of interest" description="Disordered" evidence="9">
    <location>
        <begin position="18"/>
        <end position="47"/>
    </location>
</feature>
<comment type="caution">
    <text evidence="10">The sequence shown here is derived from an EMBL/GenBank/DDBJ whole genome shotgun (WGS) entry which is preliminary data.</text>
</comment>
<dbReference type="GO" id="GO:0046336">
    <property type="term" value="P:ethanolamine catabolic process"/>
    <property type="evidence" value="ECO:0007669"/>
    <property type="project" value="UniProtKB-UniRule"/>
</dbReference>
<comment type="catalytic activity">
    <reaction evidence="5 8">
        <text>ethanolamine = acetaldehyde + NH4(+)</text>
        <dbReference type="Rhea" id="RHEA:15313"/>
        <dbReference type="ChEBI" id="CHEBI:15343"/>
        <dbReference type="ChEBI" id="CHEBI:28938"/>
        <dbReference type="ChEBI" id="CHEBI:57603"/>
        <dbReference type="EC" id="4.3.1.7"/>
    </reaction>
</comment>
<dbReference type="EC" id="4.3.1.7" evidence="6 8"/>
<comment type="pathway">
    <text evidence="8">Amine and polyamine degradation; ethanolamine degradation.</text>
</comment>
<feature type="compositionally biased region" description="Polar residues" evidence="9">
    <location>
        <begin position="28"/>
        <end position="45"/>
    </location>
</feature>
<gene>
    <name evidence="8" type="primary">eutC</name>
    <name evidence="10" type="ORF">FC85_GL002343</name>
</gene>
<dbReference type="PANTHER" id="PTHR39330">
    <property type="entry name" value="ETHANOLAMINE AMMONIA-LYASE LIGHT CHAIN"/>
    <property type="match status" value="1"/>
</dbReference>
<dbReference type="Gene3D" id="3.40.50.11240">
    <property type="entry name" value="Ethanolamine ammonia-lyase light chain (EutC)"/>
    <property type="match status" value="1"/>
</dbReference>
<protein>
    <recommendedName>
        <fullName evidence="7 8">Ethanolamine ammonia-lyase small subunit</fullName>
        <shortName evidence="8">EAL small subunit</shortName>
        <ecNumber evidence="6 8">4.3.1.7</ecNumber>
    </recommendedName>
</protein>
<feature type="binding site" evidence="8">
    <location>
        <position position="215"/>
    </location>
    <ligand>
        <name>adenosylcob(III)alamin</name>
        <dbReference type="ChEBI" id="CHEBI:18408"/>
    </ligand>
</feature>
<organism evidence="10 11">
    <name type="scientific">Lentilactobacillus diolivorans DSM 14421</name>
    <dbReference type="NCBI Taxonomy" id="1423739"/>
    <lineage>
        <taxon>Bacteria</taxon>
        <taxon>Bacillati</taxon>
        <taxon>Bacillota</taxon>
        <taxon>Bacilli</taxon>
        <taxon>Lactobacillales</taxon>
        <taxon>Lactobacillaceae</taxon>
        <taxon>Lentilactobacillus</taxon>
    </lineage>
</organism>
<evidence type="ECO:0000313" key="11">
    <source>
        <dbReference type="Proteomes" id="UP000052013"/>
    </source>
</evidence>
<accession>A0A0R1SRM5</accession>
<dbReference type="GO" id="GO:0008851">
    <property type="term" value="F:ethanolamine ammonia-lyase activity"/>
    <property type="evidence" value="ECO:0007669"/>
    <property type="project" value="UniProtKB-UniRule"/>
</dbReference>
<dbReference type="InterPro" id="IPR009246">
    <property type="entry name" value="EutC"/>
</dbReference>